<dbReference type="AlphaFoldDB" id="U5EMC2"/>
<gene>
    <name evidence="1" type="ORF">NCAST_35_00630</name>
</gene>
<dbReference type="STRING" id="1824.SAMN05444423_103266"/>
<accession>U5EMC2</accession>
<organism evidence="1 2">
    <name type="scientific">Nocardia asteroides NBRC 15531</name>
    <dbReference type="NCBI Taxonomy" id="1110697"/>
    <lineage>
        <taxon>Bacteria</taxon>
        <taxon>Bacillati</taxon>
        <taxon>Actinomycetota</taxon>
        <taxon>Actinomycetes</taxon>
        <taxon>Mycobacteriales</taxon>
        <taxon>Nocardiaceae</taxon>
        <taxon>Nocardia</taxon>
    </lineage>
</organism>
<sequence>MSGKASGGLVVNKQAMDATSSTLDDTVTTTRNAAKQVDTLEWVAADAGRAYTGSGQKIDDALARAVGWVKVWTTASGALADAIGTASIEYTEVDLAHASDLNGVAPAPAK</sequence>
<comment type="caution">
    <text evidence="1">The sequence shown here is derived from an EMBL/GenBank/DDBJ whole genome shotgun (WGS) entry which is preliminary data.</text>
</comment>
<proteinExistence type="predicted"/>
<name>U5EMC2_NOCAS</name>
<dbReference type="GeneID" id="91515270"/>
<dbReference type="RefSeq" id="WP_019045154.1">
    <property type="nucleotide sequence ID" value="NZ_BAFO02000035.1"/>
</dbReference>
<dbReference type="EMBL" id="BAFO02000035">
    <property type="protein sequence ID" value="GAD87541.1"/>
    <property type="molecule type" value="Genomic_DNA"/>
</dbReference>
<keyword evidence="2" id="KW-1185">Reference proteome</keyword>
<dbReference type="OrthoDB" id="4571261at2"/>
<protein>
    <submittedName>
        <fullName evidence="1">Uncharacterized protein</fullName>
    </submittedName>
</protein>
<dbReference type="Proteomes" id="UP000017048">
    <property type="component" value="Unassembled WGS sequence"/>
</dbReference>
<evidence type="ECO:0000313" key="2">
    <source>
        <dbReference type="Proteomes" id="UP000017048"/>
    </source>
</evidence>
<evidence type="ECO:0000313" key="1">
    <source>
        <dbReference type="EMBL" id="GAD87541.1"/>
    </source>
</evidence>
<reference evidence="1 2" key="1">
    <citation type="journal article" date="2014" name="BMC Genomics">
        <title>Genome based analysis of type-I polyketide synthase and nonribosomal peptide synthetase gene clusters in seven strains of five representative Nocardia species.</title>
        <authorList>
            <person name="Komaki H."/>
            <person name="Ichikawa N."/>
            <person name="Hosoyama A."/>
            <person name="Takahashi-Nakaguchi A."/>
            <person name="Matsuzawa T."/>
            <person name="Suzuki K."/>
            <person name="Fujita N."/>
            <person name="Gonoi T."/>
        </authorList>
    </citation>
    <scope>NUCLEOTIDE SEQUENCE [LARGE SCALE GENOMIC DNA]</scope>
    <source>
        <strain evidence="1 2">NBRC 15531</strain>
    </source>
</reference>